<dbReference type="InterPro" id="IPR052250">
    <property type="entry name" value="PDI_TMX3"/>
</dbReference>
<feature type="domain" description="Thioredoxin" evidence="8">
    <location>
        <begin position="2"/>
        <end position="130"/>
    </location>
</feature>
<dbReference type="PANTHER" id="PTHR46426:SF1">
    <property type="entry name" value="PROTEIN DISULFIDE-ISOMERASE TMX3"/>
    <property type="match status" value="1"/>
</dbReference>
<keyword evidence="4 6" id="KW-0472">Membrane</keyword>
<dbReference type="OrthoDB" id="427280at2759"/>
<name>A0A8H3X5R1_GIGMA</name>
<gene>
    <name evidence="9" type="ORF">F8M41_008166</name>
</gene>
<evidence type="ECO:0000256" key="6">
    <source>
        <dbReference type="SAM" id="Phobius"/>
    </source>
</evidence>
<evidence type="ECO:0000259" key="8">
    <source>
        <dbReference type="PROSITE" id="PS51352"/>
    </source>
</evidence>
<dbReference type="PROSITE" id="PS51352">
    <property type="entry name" value="THIOREDOXIN_2"/>
    <property type="match status" value="2"/>
</dbReference>
<dbReference type="Proteomes" id="UP000439903">
    <property type="component" value="Unassembled WGS sequence"/>
</dbReference>
<proteinExistence type="predicted"/>
<evidence type="ECO:0000256" key="3">
    <source>
        <dbReference type="ARBA" id="ARBA00022989"/>
    </source>
</evidence>
<dbReference type="InterPro" id="IPR036249">
    <property type="entry name" value="Thioredoxin-like_sf"/>
</dbReference>
<evidence type="ECO:0000256" key="1">
    <source>
        <dbReference type="ARBA" id="ARBA00004389"/>
    </source>
</evidence>
<evidence type="ECO:0000256" key="2">
    <source>
        <dbReference type="ARBA" id="ARBA00022692"/>
    </source>
</evidence>
<reference evidence="9 10" key="1">
    <citation type="journal article" date="2019" name="Environ. Microbiol.">
        <title>At the nexus of three kingdoms: the genome of the mycorrhizal fungus Gigaspora margarita provides insights into plant, endobacterial and fungal interactions.</title>
        <authorList>
            <person name="Venice F."/>
            <person name="Ghignone S."/>
            <person name="Salvioli di Fossalunga A."/>
            <person name="Amselem J."/>
            <person name="Novero M."/>
            <person name="Xianan X."/>
            <person name="Sedzielewska Toro K."/>
            <person name="Morin E."/>
            <person name="Lipzen A."/>
            <person name="Grigoriev I.V."/>
            <person name="Henrissat B."/>
            <person name="Martin F.M."/>
            <person name="Bonfante P."/>
        </authorList>
    </citation>
    <scope>NUCLEOTIDE SEQUENCE [LARGE SCALE GENOMIC DNA]</scope>
    <source>
        <strain evidence="9 10">BEG34</strain>
    </source>
</reference>
<feature type="chain" id="PRO_5034288432" evidence="7">
    <location>
        <begin position="21"/>
        <end position="571"/>
    </location>
</feature>
<dbReference type="SUPFAM" id="SSF52833">
    <property type="entry name" value="Thioredoxin-like"/>
    <property type="match status" value="4"/>
</dbReference>
<feature type="signal peptide" evidence="7">
    <location>
        <begin position="1"/>
        <end position="20"/>
    </location>
</feature>
<dbReference type="Pfam" id="PF00085">
    <property type="entry name" value="Thioredoxin"/>
    <property type="match status" value="2"/>
</dbReference>
<accession>A0A8H3X5R1</accession>
<dbReference type="Pfam" id="PF13848">
    <property type="entry name" value="Thioredoxin_6"/>
    <property type="match status" value="1"/>
</dbReference>
<dbReference type="PROSITE" id="PS00194">
    <property type="entry name" value="THIOREDOXIN_1"/>
    <property type="match status" value="2"/>
</dbReference>
<keyword evidence="3 6" id="KW-1133">Transmembrane helix</keyword>
<dbReference type="InterPro" id="IPR013766">
    <property type="entry name" value="Thioredoxin_domain"/>
</dbReference>
<evidence type="ECO:0000256" key="4">
    <source>
        <dbReference type="ARBA" id="ARBA00023136"/>
    </source>
</evidence>
<dbReference type="Gene3D" id="3.40.30.10">
    <property type="entry name" value="Glutaredoxin"/>
    <property type="match status" value="3"/>
</dbReference>
<dbReference type="PANTHER" id="PTHR46426">
    <property type="entry name" value="PROTEIN DISULFIDE-ISOMERASE TMX3"/>
    <property type="match status" value="1"/>
</dbReference>
<feature type="transmembrane region" description="Helical" evidence="6">
    <location>
        <begin position="533"/>
        <end position="551"/>
    </location>
</feature>
<keyword evidence="10" id="KW-1185">Reference proteome</keyword>
<feature type="domain" description="Thioredoxin" evidence="8">
    <location>
        <begin position="144"/>
        <end position="264"/>
    </location>
</feature>
<comment type="subcellular location">
    <subcellularLocation>
        <location evidence="1">Endoplasmic reticulum membrane</location>
        <topology evidence="1">Single-pass membrane protein</topology>
    </subcellularLocation>
</comment>
<keyword evidence="7" id="KW-0732">Signal</keyword>
<comment type="function">
    <text evidence="5">Probable disulfide isomerase, which participates in the folding of proteins containing disulfide bonds. May act as a dithiol oxidase. Acts as a regulator of endoplasmic reticulum-mitochondria contact sites via its ability to regulate redox signals.</text>
</comment>
<dbReference type="GO" id="GO:0005789">
    <property type="term" value="C:endoplasmic reticulum membrane"/>
    <property type="evidence" value="ECO:0007669"/>
    <property type="project" value="UniProtKB-SubCell"/>
</dbReference>
<keyword evidence="2 6" id="KW-0812">Transmembrane</keyword>
<sequence length="571" mass="65225">MKISSLFVTIFTVLVTGVLGSEVISLDSSNFNLLISKGTWFVDFFAPWCPHCQVLEPIWTKLAAEYGDDLKSKDFYLGKVDCTLNGDFCNLHEVTGYPTLNLYKNGVKIDGYLKSRDFDSLSEYIKNKAEEEHESKTPNDNTDILIVPDDEDFIPPNPSGTVISLNSENFEELTKYGPWFVKFFAPWCGHCKNLAPTWEELSRKLQNKVNVGEVDCTTEKDICSRFNIQGYPTLKLIKDVDDITDYKGSRQLQSLQEFAEQAASARLLEVTLDDFDKAKKIDDVFFIYLYDEKTPSKNLDIMKGLSRSFFSIKFYSSKDPKLASSLKVYTFPALIVIKDDLQNSYQPTNSVDPFDDPVSLKNWVQSEKYPLVPAVDSENYEEILGGDRLVILGLLRPADVRPFIKAKNSLKAIAKLYHQQTKKRGGSDNSRGVIFAWLDGDKWENYIYNVYGLNRKDLPTVIIYDPLSSEYFDTSKSGEKFTLSHQARLLESINDAKLGYLEGKSTIGFTEKMFKGIFSIGSNVQKSLFDHPFISLIFLVLIFGVFWRSCLMSQPRDGRWRDFERGYDKFE</sequence>
<evidence type="ECO:0000313" key="9">
    <source>
        <dbReference type="EMBL" id="KAF0411855.1"/>
    </source>
</evidence>
<organism evidence="9 10">
    <name type="scientific">Gigaspora margarita</name>
    <dbReference type="NCBI Taxonomy" id="4874"/>
    <lineage>
        <taxon>Eukaryota</taxon>
        <taxon>Fungi</taxon>
        <taxon>Fungi incertae sedis</taxon>
        <taxon>Mucoromycota</taxon>
        <taxon>Glomeromycotina</taxon>
        <taxon>Glomeromycetes</taxon>
        <taxon>Diversisporales</taxon>
        <taxon>Gigasporaceae</taxon>
        <taxon>Gigaspora</taxon>
    </lineage>
</organism>
<dbReference type="InterPro" id="IPR017937">
    <property type="entry name" value="Thioredoxin_CS"/>
</dbReference>
<evidence type="ECO:0000256" key="7">
    <source>
        <dbReference type="SAM" id="SignalP"/>
    </source>
</evidence>
<evidence type="ECO:0000256" key="5">
    <source>
        <dbReference type="ARBA" id="ARBA00045246"/>
    </source>
</evidence>
<dbReference type="EMBL" id="WTPW01001846">
    <property type="protein sequence ID" value="KAF0411855.1"/>
    <property type="molecule type" value="Genomic_DNA"/>
</dbReference>
<comment type="caution">
    <text evidence="9">The sequence shown here is derived from an EMBL/GenBank/DDBJ whole genome shotgun (WGS) entry which is preliminary data.</text>
</comment>
<protein>
    <submittedName>
        <fullName evidence="9">Thioredoxin-like protein</fullName>
    </submittedName>
</protein>
<dbReference type="AlphaFoldDB" id="A0A8H3X5R1"/>
<dbReference type="PRINTS" id="PR00421">
    <property type="entry name" value="THIOREDOXIN"/>
</dbReference>
<evidence type="ECO:0000313" key="10">
    <source>
        <dbReference type="Proteomes" id="UP000439903"/>
    </source>
</evidence>